<evidence type="ECO:0000256" key="6">
    <source>
        <dbReference type="SAM" id="Phobius"/>
    </source>
</evidence>
<dbReference type="PANTHER" id="PTHR10057">
    <property type="entry name" value="PERIPHERAL-TYPE BENZODIAZEPINE RECEPTOR"/>
    <property type="match status" value="1"/>
</dbReference>
<comment type="caution">
    <text evidence="7">The sequence shown here is derived from an EMBL/GenBank/DDBJ whole genome shotgun (WGS) entry which is preliminary data.</text>
</comment>
<dbReference type="Gene3D" id="1.20.1260.100">
    <property type="entry name" value="TspO/MBR protein"/>
    <property type="match status" value="1"/>
</dbReference>
<feature type="transmembrane region" description="Helical" evidence="6">
    <location>
        <begin position="5"/>
        <end position="25"/>
    </location>
</feature>
<comment type="similarity">
    <text evidence="2">Belongs to the TspO/BZRP family.</text>
</comment>
<dbReference type="Proteomes" id="UP000295097">
    <property type="component" value="Unassembled WGS sequence"/>
</dbReference>
<evidence type="ECO:0000313" key="7">
    <source>
        <dbReference type="EMBL" id="TCT42079.1"/>
    </source>
</evidence>
<evidence type="ECO:0000256" key="2">
    <source>
        <dbReference type="ARBA" id="ARBA00007524"/>
    </source>
</evidence>
<dbReference type="GO" id="GO:0033013">
    <property type="term" value="P:tetrapyrrole metabolic process"/>
    <property type="evidence" value="ECO:0007669"/>
    <property type="project" value="UniProtKB-ARBA"/>
</dbReference>
<keyword evidence="8" id="KW-1185">Reference proteome</keyword>
<evidence type="ECO:0000256" key="5">
    <source>
        <dbReference type="ARBA" id="ARBA00023136"/>
    </source>
</evidence>
<gene>
    <name evidence="7" type="ORF">EDC90_100594</name>
</gene>
<organism evidence="7 8">
    <name type="scientific">Martelella mediterranea</name>
    <dbReference type="NCBI Taxonomy" id="293089"/>
    <lineage>
        <taxon>Bacteria</taxon>
        <taxon>Pseudomonadati</taxon>
        <taxon>Pseudomonadota</taxon>
        <taxon>Alphaproteobacteria</taxon>
        <taxon>Hyphomicrobiales</taxon>
        <taxon>Aurantimonadaceae</taxon>
        <taxon>Martelella</taxon>
    </lineage>
</organism>
<dbReference type="RefSeq" id="WP_348633665.1">
    <property type="nucleotide sequence ID" value="NZ_SMAR01000005.1"/>
</dbReference>
<dbReference type="PANTHER" id="PTHR10057:SF0">
    <property type="entry name" value="TRANSLOCATOR PROTEIN"/>
    <property type="match status" value="1"/>
</dbReference>
<evidence type="ECO:0000256" key="3">
    <source>
        <dbReference type="ARBA" id="ARBA00022692"/>
    </source>
</evidence>
<accession>A0A4R3NW83</accession>
<dbReference type="FunFam" id="1.20.1260.100:FF:000001">
    <property type="entry name" value="translocator protein 2"/>
    <property type="match status" value="1"/>
</dbReference>
<dbReference type="AlphaFoldDB" id="A0A4R3NW83"/>
<reference evidence="7 8" key="1">
    <citation type="submission" date="2019-03" db="EMBL/GenBank/DDBJ databases">
        <title>Freshwater and sediment microbial communities from various areas in North America, analyzing microbe dynamics in response to fracking.</title>
        <authorList>
            <person name="Lamendella R."/>
        </authorList>
    </citation>
    <scope>NUCLEOTIDE SEQUENCE [LARGE SCALE GENOMIC DNA]</scope>
    <source>
        <strain evidence="7 8">175.2</strain>
    </source>
</reference>
<evidence type="ECO:0000313" key="8">
    <source>
        <dbReference type="Proteomes" id="UP000295097"/>
    </source>
</evidence>
<protein>
    <submittedName>
        <fullName evidence="7">TspO/MBR related protein</fullName>
    </submittedName>
</protein>
<name>A0A4R3NW83_9HYPH</name>
<dbReference type="CDD" id="cd15904">
    <property type="entry name" value="TSPO_MBR"/>
    <property type="match status" value="1"/>
</dbReference>
<dbReference type="InterPro" id="IPR004307">
    <property type="entry name" value="TspO_MBR"/>
</dbReference>
<keyword evidence="3 6" id="KW-0812">Transmembrane</keyword>
<dbReference type="Pfam" id="PF03073">
    <property type="entry name" value="TspO_MBR"/>
    <property type="match status" value="1"/>
</dbReference>
<dbReference type="GO" id="GO:0016020">
    <property type="term" value="C:membrane"/>
    <property type="evidence" value="ECO:0007669"/>
    <property type="project" value="UniProtKB-SubCell"/>
</dbReference>
<proteinExistence type="inferred from homology"/>
<feature type="transmembrane region" description="Helical" evidence="6">
    <location>
        <begin position="74"/>
        <end position="94"/>
    </location>
</feature>
<dbReference type="EMBL" id="SMAR01000005">
    <property type="protein sequence ID" value="TCT42079.1"/>
    <property type="molecule type" value="Genomic_DNA"/>
</dbReference>
<keyword evidence="5 6" id="KW-0472">Membrane</keyword>
<sequence>MMSRIYTHAFFICAVLVAGFIIGMTNMPGEWYESLAKPSFNPPNWLFAPAWSLLYVLIGWVGARLFLRRQDRAVLFWLWIVLLVMNFSWSPVFFGLHFTFAAFLIILFMFIGIIAFIALAWHRERFSAILFMPYVLWVGFAMVLNGAIVYLN</sequence>
<evidence type="ECO:0000256" key="4">
    <source>
        <dbReference type="ARBA" id="ARBA00022989"/>
    </source>
</evidence>
<feature type="transmembrane region" description="Helical" evidence="6">
    <location>
        <begin position="100"/>
        <end position="121"/>
    </location>
</feature>
<keyword evidence="4 6" id="KW-1133">Transmembrane helix</keyword>
<dbReference type="PIRSF" id="PIRSF005859">
    <property type="entry name" value="PBR"/>
    <property type="match status" value="1"/>
</dbReference>
<feature type="transmembrane region" description="Helical" evidence="6">
    <location>
        <begin position="128"/>
        <end position="151"/>
    </location>
</feature>
<dbReference type="InterPro" id="IPR038330">
    <property type="entry name" value="TspO/MBR-related_sf"/>
</dbReference>
<comment type="subcellular location">
    <subcellularLocation>
        <location evidence="1">Membrane</location>
        <topology evidence="1">Multi-pass membrane protein</topology>
    </subcellularLocation>
</comment>
<feature type="transmembrane region" description="Helical" evidence="6">
    <location>
        <begin position="45"/>
        <end position="67"/>
    </location>
</feature>
<evidence type="ECO:0000256" key="1">
    <source>
        <dbReference type="ARBA" id="ARBA00004141"/>
    </source>
</evidence>